<dbReference type="EMBL" id="DF820464">
    <property type="protein sequence ID" value="GAK56336.1"/>
    <property type="molecule type" value="Genomic_DNA"/>
</dbReference>
<dbReference type="AlphaFoldDB" id="A0A081BVI1"/>
<evidence type="ECO:0000313" key="4">
    <source>
        <dbReference type="EMBL" id="GAK56336.1"/>
    </source>
</evidence>
<dbReference type="Pfam" id="PF00534">
    <property type="entry name" value="Glycos_transf_1"/>
    <property type="match status" value="1"/>
</dbReference>
<evidence type="ECO:0000259" key="2">
    <source>
        <dbReference type="Pfam" id="PF00534"/>
    </source>
</evidence>
<dbReference type="InterPro" id="IPR028098">
    <property type="entry name" value="Glyco_trans_4-like_N"/>
</dbReference>
<dbReference type="Proteomes" id="UP000030661">
    <property type="component" value="Unassembled WGS sequence"/>
</dbReference>
<dbReference type="GO" id="GO:0009103">
    <property type="term" value="P:lipopolysaccharide biosynthetic process"/>
    <property type="evidence" value="ECO:0007669"/>
    <property type="project" value="TreeGrafter"/>
</dbReference>
<dbReference type="eggNOG" id="COG0438">
    <property type="taxonomic scope" value="Bacteria"/>
</dbReference>
<feature type="domain" description="Glycosyltransferase subfamily 4-like N-terminal" evidence="3">
    <location>
        <begin position="16"/>
        <end position="178"/>
    </location>
</feature>
<dbReference type="GO" id="GO:0016757">
    <property type="term" value="F:glycosyltransferase activity"/>
    <property type="evidence" value="ECO:0007669"/>
    <property type="project" value="InterPro"/>
</dbReference>
<reference evidence="4" key="1">
    <citation type="journal article" date="2015" name="PeerJ">
        <title>First genomic representation of candidate bacterial phylum KSB3 points to enhanced environmental sensing as a trigger of wastewater bulking.</title>
        <authorList>
            <person name="Sekiguchi Y."/>
            <person name="Ohashi A."/>
            <person name="Parks D.H."/>
            <person name="Yamauchi T."/>
            <person name="Tyson G.W."/>
            <person name="Hugenholtz P."/>
        </authorList>
    </citation>
    <scope>NUCLEOTIDE SEQUENCE [LARGE SCALE GENOMIC DNA]</scope>
</reference>
<dbReference type="PANTHER" id="PTHR46401">
    <property type="entry name" value="GLYCOSYLTRANSFERASE WBBK-RELATED"/>
    <property type="match status" value="1"/>
</dbReference>
<evidence type="ECO:0000256" key="1">
    <source>
        <dbReference type="ARBA" id="ARBA00022679"/>
    </source>
</evidence>
<evidence type="ECO:0000259" key="3">
    <source>
        <dbReference type="Pfam" id="PF13439"/>
    </source>
</evidence>
<dbReference type="STRING" id="1499967.U27_03298"/>
<feature type="domain" description="Glycosyl transferase family 1" evidence="2">
    <location>
        <begin position="198"/>
        <end position="354"/>
    </location>
</feature>
<keyword evidence="5" id="KW-1185">Reference proteome</keyword>
<accession>A0A081BVI1</accession>
<dbReference type="Gene3D" id="3.40.50.2000">
    <property type="entry name" value="Glycogen Phosphorylase B"/>
    <property type="match status" value="2"/>
</dbReference>
<dbReference type="InterPro" id="IPR001296">
    <property type="entry name" value="Glyco_trans_1"/>
</dbReference>
<keyword evidence="1 4" id="KW-0808">Transferase</keyword>
<dbReference type="CDD" id="cd03809">
    <property type="entry name" value="GT4_MtfB-like"/>
    <property type="match status" value="1"/>
</dbReference>
<sequence length="380" mass="43876">MRIAIDLRWVRSEQIDGISRYALNLVRHLLAMDSKNEYLLLGNDAILRRHIDLSPFENCSMPPFHLPLLSPQDFLRTPRALERLGIDIFHVPNYLTSPFQGRYKKILTVFDLIPFLFPDALSKSRLLWRWFYKTLYPARIILKSADTIITTSENTKHDLVWLLRISPDIIQVVRAGVEKRFHPHYEVTDQFRRTYRLPPRFLLYVGRQDPYKGLTYLVQAYAHLPEALRREYQVVIVGKTDPRYIGEVHDWINKTGLYSSFYFLDYLPDHDLPLLYAAAALLVHPSLYEGFGLPPLEAMACGTPVVYADTSSLTEHLGTAALAVTPASAESLAGGIQQMLQDMALRESYIQKGKVHVQRYSWETVALTILHLYEQFVQDN</sequence>
<evidence type="ECO:0000313" key="5">
    <source>
        <dbReference type="Proteomes" id="UP000030661"/>
    </source>
</evidence>
<dbReference type="SUPFAM" id="SSF53756">
    <property type="entry name" value="UDP-Glycosyltransferase/glycogen phosphorylase"/>
    <property type="match status" value="1"/>
</dbReference>
<organism evidence="4">
    <name type="scientific">Vecturithrix granuli</name>
    <dbReference type="NCBI Taxonomy" id="1499967"/>
    <lineage>
        <taxon>Bacteria</taxon>
        <taxon>Candidatus Moduliflexota</taxon>
        <taxon>Candidatus Vecturitrichia</taxon>
        <taxon>Candidatus Vecturitrichales</taxon>
        <taxon>Candidatus Vecturitrichaceae</taxon>
        <taxon>Candidatus Vecturithrix</taxon>
    </lineage>
</organism>
<proteinExistence type="predicted"/>
<dbReference type="HOGENOM" id="CLU_009583_27_5_0"/>
<gene>
    <name evidence="4" type="ORF">U27_03298</name>
</gene>
<dbReference type="PANTHER" id="PTHR46401:SF2">
    <property type="entry name" value="GLYCOSYLTRANSFERASE WBBK-RELATED"/>
    <property type="match status" value="1"/>
</dbReference>
<dbReference type="Pfam" id="PF13439">
    <property type="entry name" value="Glyco_transf_4"/>
    <property type="match status" value="1"/>
</dbReference>
<name>A0A081BVI1_VECG1</name>
<protein>
    <submittedName>
        <fullName evidence="4">Glycosyl transferase group 1</fullName>
    </submittedName>
</protein>